<proteinExistence type="predicted"/>
<keyword evidence="2" id="KW-1185">Reference proteome</keyword>
<dbReference type="InterPro" id="IPR022050">
    <property type="entry name" value="T_hemolysin"/>
</dbReference>
<organism evidence="1 2">
    <name type="scientific">Roseovarius faecimaris</name>
    <dbReference type="NCBI Taxonomy" id="2494550"/>
    <lineage>
        <taxon>Bacteria</taxon>
        <taxon>Pseudomonadati</taxon>
        <taxon>Pseudomonadota</taxon>
        <taxon>Alphaproteobacteria</taxon>
        <taxon>Rhodobacterales</taxon>
        <taxon>Roseobacteraceae</taxon>
        <taxon>Roseovarius</taxon>
    </lineage>
</organism>
<reference evidence="2" key="1">
    <citation type="submission" date="2018-12" db="EMBL/GenBank/DDBJ databases">
        <title>Complete genome sequence of Roseovarius sp. MME-070.</title>
        <authorList>
            <person name="Nam Y.-D."/>
            <person name="Kang J."/>
            <person name="Chung W.-H."/>
            <person name="Park Y.S."/>
        </authorList>
    </citation>
    <scope>NUCLEOTIDE SEQUENCE [LARGE SCALE GENOMIC DNA]</scope>
    <source>
        <strain evidence="2">MME-070</strain>
    </source>
</reference>
<dbReference type="AlphaFoldDB" id="A0A6I6IPL5"/>
<evidence type="ECO:0008006" key="3">
    <source>
        <dbReference type="Google" id="ProtNLM"/>
    </source>
</evidence>
<dbReference type="EMBL" id="CP034348">
    <property type="protein sequence ID" value="QGX99090.1"/>
    <property type="molecule type" value="Genomic_DNA"/>
</dbReference>
<evidence type="ECO:0000313" key="1">
    <source>
        <dbReference type="EMBL" id="QGX99090.1"/>
    </source>
</evidence>
<sequence length="209" mass="23054">MKPQRARTQQVEVGMKIEFLSGTCTGRAEAEAHIRDVYWNTYGAKLREFAPLLVVAQRLDGEILCAAGIQTVKDGFFSDAYLNSDFSTALQGVANVDVPAEQIMEVVSLASTTPFPVLPMLDRMIEWGRENGMSCGVFTATAPLRRLLRRTGLEFTELACAQVSKVANPQDWGSYYETDPRVCSFREVLDQPVVLSPRARAVPFAAEAS</sequence>
<protein>
    <recommendedName>
        <fullName evidence="3">Thermostable hemolysin</fullName>
    </recommendedName>
</protein>
<gene>
    <name evidence="1" type="ORF">EI983_12760</name>
</gene>
<name>A0A6I6IPL5_9RHOB</name>
<dbReference type="Pfam" id="PF12261">
    <property type="entry name" value="T_hemolysin"/>
    <property type="match status" value="1"/>
</dbReference>
<accession>A0A6I6IPL5</accession>
<evidence type="ECO:0000313" key="2">
    <source>
        <dbReference type="Proteomes" id="UP000428330"/>
    </source>
</evidence>
<dbReference type="KEGG" id="rom:EI983_12760"/>
<dbReference type="Proteomes" id="UP000428330">
    <property type="component" value="Chromosome"/>
</dbReference>